<name>A0A9D2HCI5_9BACT</name>
<evidence type="ECO:0000256" key="8">
    <source>
        <dbReference type="SAM" id="Phobius"/>
    </source>
</evidence>
<feature type="transmembrane region" description="Helical" evidence="8">
    <location>
        <begin position="420"/>
        <end position="440"/>
    </location>
</feature>
<keyword evidence="6 8" id="KW-1133">Transmembrane helix</keyword>
<reference evidence="11" key="1">
    <citation type="journal article" date="2021" name="PeerJ">
        <title>Extensive microbial diversity within the chicken gut microbiome revealed by metagenomics and culture.</title>
        <authorList>
            <person name="Gilroy R."/>
            <person name="Ravi A."/>
            <person name="Getino M."/>
            <person name="Pursley I."/>
            <person name="Horton D.L."/>
            <person name="Alikhan N.F."/>
            <person name="Baker D."/>
            <person name="Gharbi K."/>
            <person name="Hall N."/>
            <person name="Watson M."/>
            <person name="Adriaenssens E.M."/>
            <person name="Foster-Nyarko E."/>
            <person name="Jarju S."/>
            <person name="Secka A."/>
            <person name="Antonio M."/>
            <person name="Oren A."/>
            <person name="Chaudhuri R.R."/>
            <person name="La Ragione R."/>
            <person name="Hildebrand F."/>
            <person name="Pallen M.J."/>
        </authorList>
    </citation>
    <scope>NUCLEOTIDE SEQUENCE</scope>
    <source>
        <strain evidence="11">CHK186-16707</strain>
    </source>
</reference>
<feature type="transmembrane region" description="Helical" evidence="8">
    <location>
        <begin position="520"/>
        <end position="545"/>
    </location>
</feature>
<feature type="transmembrane region" description="Helical" evidence="8">
    <location>
        <begin position="58"/>
        <end position="76"/>
    </location>
</feature>
<keyword evidence="2" id="KW-0813">Transport</keyword>
<feature type="transmembrane region" description="Helical" evidence="8">
    <location>
        <begin position="173"/>
        <end position="193"/>
    </location>
</feature>
<feature type="transmembrane region" description="Helical" evidence="8">
    <location>
        <begin position="300"/>
        <end position="329"/>
    </location>
</feature>
<evidence type="ECO:0000259" key="10">
    <source>
        <dbReference type="Pfam" id="PF06808"/>
    </source>
</evidence>
<evidence type="ECO:0000256" key="7">
    <source>
        <dbReference type="ARBA" id="ARBA00023136"/>
    </source>
</evidence>
<keyword evidence="5 8" id="KW-0812">Transmembrane</keyword>
<dbReference type="Pfam" id="PF04290">
    <property type="entry name" value="DctQ"/>
    <property type="match status" value="1"/>
</dbReference>
<dbReference type="InterPro" id="IPR004681">
    <property type="entry name" value="TRAP_DctM"/>
</dbReference>
<keyword evidence="3" id="KW-1003">Cell membrane</keyword>
<comment type="caution">
    <text evidence="11">The sequence shown here is derived from an EMBL/GenBank/DDBJ whole genome shotgun (WGS) entry which is preliminary data.</text>
</comment>
<evidence type="ECO:0000313" key="11">
    <source>
        <dbReference type="EMBL" id="HJA07661.1"/>
    </source>
</evidence>
<evidence type="ECO:0000259" key="9">
    <source>
        <dbReference type="Pfam" id="PF04290"/>
    </source>
</evidence>
<dbReference type="PANTHER" id="PTHR33362">
    <property type="entry name" value="SIALIC ACID TRAP TRANSPORTER PERMEASE PROTEIN SIAT-RELATED"/>
    <property type="match status" value="1"/>
</dbReference>
<evidence type="ECO:0000256" key="3">
    <source>
        <dbReference type="ARBA" id="ARBA00022475"/>
    </source>
</evidence>
<reference evidence="11" key="2">
    <citation type="submission" date="2021-04" db="EMBL/GenBank/DDBJ databases">
        <authorList>
            <person name="Gilroy R."/>
        </authorList>
    </citation>
    <scope>NUCLEOTIDE SEQUENCE</scope>
    <source>
        <strain evidence="11">CHK186-16707</strain>
    </source>
</reference>
<sequence>MHQSLHRWAEVSGKCSLFINKKLFFLSCLCAGLMAVPTTIDVMGSLLFHKALTCSTELVEFLQVVVLFGGLGYVHDKRAHVYVEMILDKMPETWRPAFRLAFIGAAAVLFTVMARQLFLTGLDRFSSGEVSYDLHIPEYIFVLFAALGTLAAVVSFVADIIGELASLLEKKAFRPLLFGIAFLAVIVSSPWWISSLPFAADKLLLGAFCMAAMLTLLLVGMPIGVAMLLMGFVGLLVAFPTPRPALALLGAAPYTTGATYLYSVVPMFILMGELAMYSGISRDLFNTANIWLGRLPGGLAVATVSGCAGFAAVSGDSMATAVTMSSVALPEMRAKKYDPGFSCATLAAGGTLGILIPPSTGFIFYSLVTEVSIGKLFVAGIVPGLLLAALFILVVLVFAGRYPELAPRGQVYSWPEKMKSLAGVLPMILLITLVLGGILFGFFSPNQGGAVGAVGTLVFAMCRRRISWENFKKALVSTAFVTSKMMLILVGVGVLGNFFAATRLPFALAELVAELGASHFTMFVAIVIAYIVLGCMMNVIPMVLLTLPAIYPSVEAVGFDGVWFGVVCVVLMEMGQITPPVGINVFAISSAAEDVPMVRIFRHIVPYFLAMMALVFLLYLFPELATWLPGLLF</sequence>
<feature type="transmembrane region" description="Helical" evidence="8">
    <location>
        <begin position="205"/>
        <end position="238"/>
    </location>
</feature>
<dbReference type="InterPro" id="IPR010656">
    <property type="entry name" value="DctM"/>
</dbReference>
<protein>
    <submittedName>
        <fullName evidence="11">TRAP transporter large permease subunit</fullName>
    </submittedName>
</protein>
<dbReference type="AlphaFoldDB" id="A0A9D2HCI5"/>
<comment type="subcellular location">
    <subcellularLocation>
        <location evidence="1">Cell inner membrane</location>
        <topology evidence="1">Multi-pass membrane protein</topology>
    </subcellularLocation>
</comment>
<accession>A0A9D2HCI5</accession>
<keyword evidence="7 8" id="KW-0472">Membrane</keyword>
<feature type="domain" description="TRAP C4-dicarboxylate transport system permease DctM subunit" evidence="10">
    <location>
        <begin position="211"/>
        <end position="624"/>
    </location>
</feature>
<dbReference type="EMBL" id="DXAN01000002">
    <property type="protein sequence ID" value="HJA07661.1"/>
    <property type="molecule type" value="Genomic_DNA"/>
</dbReference>
<organism evidence="11 12">
    <name type="scientific">Candidatus Mailhella merdigallinarum</name>
    <dbReference type="NCBI Taxonomy" id="2838658"/>
    <lineage>
        <taxon>Bacteria</taxon>
        <taxon>Pseudomonadati</taxon>
        <taxon>Thermodesulfobacteriota</taxon>
        <taxon>Desulfovibrionia</taxon>
        <taxon>Desulfovibrionales</taxon>
        <taxon>Desulfovibrionaceae</taxon>
        <taxon>Mailhella</taxon>
    </lineage>
</organism>
<feature type="transmembrane region" description="Helical" evidence="8">
    <location>
        <begin position="341"/>
        <end position="365"/>
    </location>
</feature>
<proteinExistence type="predicted"/>
<evidence type="ECO:0000256" key="4">
    <source>
        <dbReference type="ARBA" id="ARBA00022519"/>
    </source>
</evidence>
<evidence type="ECO:0000256" key="1">
    <source>
        <dbReference type="ARBA" id="ARBA00004429"/>
    </source>
</evidence>
<dbReference type="GO" id="GO:0022857">
    <property type="term" value="F:transmembrane transporter activity"/>
    <property type="evidence" value="ECO:0007669"/>
    <property type="project" value="TreeGrafter"/>
</dbReference>
<evidence type="ECO:0000256" key="2">
    <source>
        <dbReference type="ARBA" id="ARBA00022448"/>
    </source>
</evidence>
<feature type="transmembrane region" description="Helical" evidence="8">
    <location>
        <begin position="377"/>
        <end position="399"/>
    </location>
</feature>
<evidence type="ECO:0000313" key="12">
    <source>
        <dbReference type="Proteomes" id="UP000824225"/>
    </source>
</evidence>
<dbReference type="PANTHER" id="PTHR33362:SF5">
    <property type="entry name" value="C4-DICARBOXYLATE TRAP TRANSPORTER LARGE PERMEASE PROTEIN DCTM"/>
    <property type="match status" value="1"/>
</dbReference>
<gene>
    <name evidence="11" type="ORF">H9962_00500</name>
</gene>
<feature type="transmembrane region" description="Helical" evidence="8">
    <location>
        <begin position="139"/>
        <end position="161"/>
    </location>
</feature>
<keyword evidence="4" id="KW-0997">Cell inner membrane</keyword>
<dbReference type="Proteomes" id="UP000824225">
    <property type="component" value="Unassembled WGS sequence"/>
</dbReference>
<dbReference type="InterPro" id="IPR055348">
    <property type="entry name" value="DctQ"/>
</dbReference>
<feature type="transmembrane region" description="Helical" evidence="8">
    <location>
        <begin position="604"/>
        <end position="621"/>
    </location>
</feature>
<evidence type="ECO:0000256" key="6">
    <source>
        <dbReference type="ARBA" id="ARBA00022989"/>
    </source>
</evidence>
<evidence type="ECO:0000256" key="5">
    <source>
        <dbReference type="ARBA" id="ARBA00022692"/>
    </source>
</evidence>
<dbReference type="NCBIfam" id="TIGR00786">
    <property type="entry name" value="dctM"/>
    <property type="match status" value="1"/>
</dbReference>
<feature type="domain" description="Tripartite ATP-independent periplasmic transporters DctQ component" evidence="9">
    <location>
        <begin position="34"/>
        <end position="163"/>
    </location>
</feature>
<feature type="transmembrane region" description="Helical" evidence="8">
    <location>
        <begin position="474"/>
        <end position="500"/>
    </location>
</feature>
<feature type="transmembrane region" description="Helical" evidence="8">
    <location>
        <begin position="259"/>
        <end position="280"/>
    </location>
</feature>
<dbReference type="Pfam" id="PF06808">
    <property type="entry name" value="DctM"/>
    <property type="match status" value="1"/>
</dbReference>
<feature type="transmembrane region" description="Helical" evidence="8">
    <location>
        <begin position="97"/>
        <end position="119"/>
    </location>
</feature>
<feature type="transmembrane region" description="Helical" evidence="8">
    <location>
        <begin position="23"/>
        <end position="46"/>
    </location>
</feature>
<dbReference type="GO" id="GO:0005886">
    <property type="term" value="C:plasma membrane"/>
    <property type="evidence" value="ECO:0007669"/>
    <property type="project" value="UniProtKB-SubCell"/>
</dbReference>